<sequence length="132" mass="14529">MKAKGCSLISLVCLQRTSHVMKPKQFIHLGTQSFVKKTSGCLTWRTLQNLCFGELNTLTAGNRTGKLCIYITFISYTRYNSTNLGNSQKGIGVPLRSTEFVALVALDGAATEVAHVERGKIVQRNSTIIYTV</sequence>
<organism evidence="1">
    <name type="scientific">Rhipicephalus microplus</name>
    <name type="common">Cattle tick</name>
    <name type="synonym">Boophilus microplus</name>
    <dbReference type="NCBI Taxonomy" id="6941"/>
    <lineage>
        <taxon>Eukaryota</taxon>
        <taxon>Metazoa</taxon>
        <taxon>Ecdysozoa</taxon>
        <taxon>Arthropoda</taxon>
        <taxon>Chelicerata</taxon>
        <taxon>Arachnida</taxon>
        <taxon>Acari</taxon>
        <taxon>Parasitiformes</taxon>
        <taxon>Ixodida</taxon>
        <taxon>Ixodoidea</taxon>
        <taxon>Ixodidae</taxon>
        <taxon>Rhipicephalinae</taxon>
        <taxon>Rhipicephalus</taxon>
        <taxon>Boophilus</taxon>
    </lineage>
</organism>
<evidence type="ECO:0000313" key="1">
    <source>
        <dbReference type="EMBL" id="NIE49455.1"/>
    </source>
</evidence>
<reference evidence="1" key="1">
    <citation type="submission" date="2020-03" db="EMBL/GenBank/DDBJ databases">
        <title>A transcriptome and proteome of the tick Rhipicephalus microplus shaped by the genetic composition of its hosts and developmental stage.</title>
        <authorList>
            <person name="Garcia G.R."/>
            <person name="Ribeiro J.M.C."/>
            <person name="Maruyama S.R."/>
            <person name="Gardinasse L.G."/>
            <person name="Nelson K."/>
            <person name="Ferreira B.R."/>
            <person name="Andrade T.G."/>
            <person name="Santos I.K.F.M."/>
        </authorList>
    </citation>
    <scope>NUCLEOTIDE SEQUENCE</scope>
    <source>
        <strain evidence="1">NSGR</strain>
        <tissue evidence="1">Salivary glands</tissue>
    </source>
</reference>
<accession>A0A6G5AEN5</accession>
<dbReference type="EMBL" id="GIKN01007182">
    <property type="protein sequence ID" value="NIE49455.1"/>
    <property type="molecule type" value="Transcribed_RNA"/>
</dbReference>
<dbReference type="AlphaFoldDB" id="A0A6G5AEN5"/>
<proteinExistence type="predicted"/>
<name>A0A6G5AEN5_RHIMP</name>
<protein>
    <submittedName>
        <fullName evidence="1">Uncharacterized protein</fullName>
    </submittedName>
</protein>